<sequence length="243" mass="28191">MLLKEVMEKSGLSRKAVQYYEDQGFVKPVKLENGYRDYDEDCLKTLRDIHAMRQMGLHIKEIRAILIEEEYAPQVYEQLIHELDMQMVRLQSQRTVLRKRMHHEEAEMEYTNEMCPYVYIRKPSLLLGVIQCMLGVTGFLLFPWLPGTTNLWLIALPLVFILQLIQNMYYDTRIHGLQYMEIGWKQLGLTAVLAFICGTLTAISCKEAYMQQSGAVFCITAVTAILQLWNGFHLYGNSQGEHG</sequence>
<keyword evidence="5" id="KW-0472">Membrane</keyword>
<feature type="transmembrane region" description="Helical" evidence="5">
    <location>
        <begin position="182"/>
        <end position="203"/>
    </location>
</feature>
<dbReference type="Gene3D" id="1.10.1660.10">
    <property type="match status" value="1"/>
</dbReference>
<proteinExistence type="predicted"/>
<dbReference type="PANTHER" id="PTHR30204:SF69">
    <property type="entry name" value="MERR-FAMILY TRANSCRIPTIONAL REGULATOR"/>
    <property type="match status" value="1"/>
</dbReference>
<keyword evidence="3" id="KW-0238">DNA-binding</keyword>
<keyword evidence="1" id="KW-0678">Repressor</keyword>
<keyword evidence="5" id="KW-1133">Transmembrane helix</keyword>
<dbReference type="SMART" id="SM00422">
    <property type="entry name" value="HTH_MERR"/>
    <property type="match status" value="1"/>
</dbReference>
<evidence type="ECO:0000313" key="8">
    <source>
        <dbReference type="Proteomes" id="UP000030008"/>
    </source>
</evidence>
<organism evidence="7 8">
    <name type="scientific">Clostridium innocuum</name>
    <dbReference type="NCBI Taxonomy" id="1522"/>
    <lineage>
        <taxon>Bacteria</taxon>
        <taxon>Bacillati</taxon>
        <taxon>Bacillota</taxon>
        <taxon>Clostridia</taxon>
        <taxon>Eubacteriales</taxon>
        <taxon>Clostridiaceae</taxon>
        <taxon>Clostridium</taxon>
    </lineage>
</organism>
<dbReference type="PANTHER" id="PTHR30204">
    <property type="entry name" value="REDOX-CYCLING DRUG-SENSING TRANSCRIPTIONAL ACTIVATOR SOXR"/>
    <property type="match status" value="1"/>
</dbReference>
<keyword evidence="4" id="KW-0804">Transcription</keyword>
<name>A0A099I3R8_CLOIN</name>
<dbReference type="SUPFAM" id="SSF46955">
    <property type="entry name" value="Putative DNA-binding domain"/>
    <property type="match status" value="1"/>
</dbReference>
<accession>A0A099I3R8</accession>
<feature type="transmembrane region" description="Helical" evidence="5">
    <location>
        <begin position="209"/>
        <end position="229"/>
    </location>
</feature>
<dbReference type="PROSITE" id="PS50937">
    <property type="entry name" value="HTH_MERR_2"/>
    <property type="match status" value="1"/>
</dbReference>
<dbReference type="GO" id="GO:0003677">
    <property type="term" value="F:DNA binding"/>
    <property type="evidence" value="ECO:0007669"/>
    <property type="project" value="UniProtKB-KW"/>
</dbReference>
<dbReference type="RefSeq" id="WP_044905931.1">
    <property type="nucleotide sequence ID" value="NZ_JQIF01000058.1"/>
</dbReference>
<feature type="transmembrane region" description="Helical" evidence="5">
    <location>
        <begin position="151"/>
        <end position="170"/>
    </location>
</feature>
<evidence type="ECO:0000256" key="2">
    <source>
        <dbReference type="ARBA" id="ARBA00023015"/>
    </source>
</evidence>
<evidence type="ECO:0000256" key="3">
    <source>
        <dbReference type="ARBA" id="ARBA00023125"/>
    </source>
</evidence>
<dbReference type="CDD" id="cd00592">
    <property type="entry name" value="HTH_MerR-like"/>
    <property type="match status" value="1"/>
</dbReference>
<dbReference type="InterPro" id="IPR000551">
    <property type="entry name" value="MerR-type_HTH_dom"/>
</dbReference>
<feature type="transmembrane region" description="Helical" evidence="5">
    <location>
        <begin position="124"/>
        <end position="145"/>
    </location>
</feature>
<evidence type="ECO:0000313" key="7">
    <source>
        <dbReference type="EMBL" id="KGJ52624.1"/>
    </source>
</evidence>
<reference evidence="7 8" key="1">
    <citation type="submission" date="2014-08" db="EMBL/GenBank/DDBJ databases">
        <title>Clostridium innocuum, an unnegligible vancomycin-resistant pathogen causing extra-intestinal infections.</title>
        <authorList>
            <person name="Feng Y."/>
            <person name="Chiu C.-H."/>
        </authorList>
    </citation>
    <scope>NUCLEOTIDE SEQUENCE [LARGE SCALE GENOMIC DNA]</scope>
    <source>
        <strain evidence="7 8">AN88</strain>
    </source>
</reference>
<dbReference type="GO" id="GO:0003700">
    <property type="term" value="F:DNA-binding transcription factor activity"/>
    <property type="evidence" value="ECO:0007669"/>
    <property type="project" value="InterPro"/>
</dbReference>
<evidence type="ECO:0000256" key="1">
    <source>
        <dbReference type="ARBA" id="ARBA00022491"/>
    </source>
</evidence>
<dbReference type="Pfam" id="PF13411">
    <property type="entry name" value="MerR_1"/>
    <property type="match status" value="1"/>
</dbReference>
<keyword evidence="5" id="KW-0812">Transmembrane</keyword>
<dbReference type="AlphaFoldDB" id="A0A099I3R8"/>
<dbReference type="InterPro" id="IPR047057">
    <property type="entry name" value="MerR_fam"/>
</dbReference>
<dbReference type="EMBL" id="JQIF01000058">
    <property type="protein sequence ID" value="KGJ52624.1"/>
    <property type="molecule type" value="Genomic_DNA"/>
</dbReference>
<gene>
    <name evidence="7" type="ORF">CIAN88_13645</name>
</gene>
<feature type="domain" description="HTH merR-type" evidence="6">
    <location>
        <begin position="1"/>
        <end position="68"/>
    </location>
</feature>
<dbReference type="InterPro" id="IPR009061">
    <property type="entry name" value="DNA-bd_dom_put_sf"/>
</dbReference>
<keyword evidence="2" id="KW-0805">Transcription regulation</keyword>
<evidence type="ECO:0000256" key="4">
    <source>
        <dbReference type="ARBA" id="ARBA00023163"/>
    </source>
</evidence>
<evidence type="ECO:0000256" key="5">
    <source>
        <dbReference type="SAM" id="Phobius"/>
    </source>
</evidence>
<protein>
    <submittedName>
        <fullName evidence="7">MarR family transcriptional regulator</fullName>
    </submittedName>
</protein>
<dbReference type="Proteomes" id="UP000030008">
    <property type="component" value="Unassembled WGS sequence"/>
</dbReference>
<evidence type="ECO:0000259" key="6">
    <source>
        <dbReference type="PROSITE" id="PS50937"/>
    </source>
</evidence>
<comment type="caution">
    <text evidence="7">The sequence shown here is derived from an EMBL/GenBank/DDBJ whole genome shotgun (WGS) entry which is preliminary data.</text>
</comment>